<protein>
    <submittedName>
        <fullName evidence="1">Uncharacterized protein</fullName>
    </submittedName>
</protein>
<comment type="caution">
    <text evidence="1">The sequence shown here is derived from an EMBL/GenBank/DDBJ whole genome shotgun (WGS) entry which is preliminary data.</text>
</comment>
<organism evidence="1 2">
    <name type="scientific">Piscirickettsia litoralis</name>
    <dbReference type="NCBI Taxonomy" id="1891921"/>
    <lineage>
        <taxon>Bacteria</taxon>
        <taxon>Pseudomonadati</taxon>
        <taxon>Pseudomonadota</taxon>
        <taxon>Gammaproteobacteria</taxon>
        <taxon>Thiotrichales</taxon>
        <taxon>Piscirickettsiaceae</taxon>
        <taxon>Piscirickettsia</taxon>
    </lineage>
</organism>
<evidence type="ECO:0000313" key="2">
    <source>
        <dbReference type="Proteomes" id="UP000094329"/>
    </source>
</evidence>
<gene>
    <name evidence="1" type="ORF">BGC07_18415</name>
</gene>
<dbReference type="EMBL" id="MDTU01000008">
    <property type="protein sequence ID" value="ODN41006.1"/>
    <property type="molecule type" value="Genomic_DNA"/>
</dbReference>
<sequence>MPGFLGYSREIKPNKLDEVKLTCWLNIIMISDTVKIRQVINKFLLCLSNCSLISDSDEFFETATRNPVFLIGHI</sequence>
<dbReference type="Proteomes" id="UP000094329">
    <property type="component" value="Unassembled WGS sequence"/>
</dbReference>
<keyword evidence="2" id="KW-1185">Reference proteome</keyword>
<evidence type="ECO:0000313" key="1">
    <source>
        <dbReference type="EMBL" id="ODN41006.1"/>
    </source>
</evidence>
<name>A0ABX2ZWP2_9GAMM</name>
<proteinExistence type="predicted"/>
<reference evidence="1 2" key="1">
    <citation type="submission" date="2016-08" db="EMBL/GenBank/DDBJ databases">
        <title>Draft genome sequence of Candidatus Piscirickettsia litoralis, from seawater.</title>
        <authorList>
            <person name="Wan X."/>
            <person name="Lee A.J."/>
            <person name="Hou S."/>
            <person name="Donachie S.P."/>
        </authorList>
    </citation>
    <scope>NUCLEOTIDE SEQUENCE [LARGE SCALE GENOMIC DNA]</scope>
    <source>
        <strain evidence="1 2">Y2</strain>
    </source>
</reference>
<accession>A0ABX2ZWP2</accession>